<feature type="transmembrane region" description="Helical" evidence="1">
    <location>
        <begin position="14"/>
        <end position="37"/>
    </location>
</feature>
<evidence type="ECO:0000313" key="3">
    <source>
        <dbReference type="Proteomes" id="UP000003781"/>
    </source>
</evidence>
<sequence>MFLLIGGSIMTTDFLPVVLVLVFGWLLAATLGTWAYFANENKAEN</sequence>
<name>A3INT1_9CHRO</name>
<keyword evidence="2" id="KW-0378">Hydrolase</keyword>
<proteinExistence type="predicted"/>
<reference evidence="2 3" key="1">
    <citation type="submission" date="2007-03" db="EMBL/GenBank/DDBJ databases">
        <authorList>
            <person name="Stal L."/>
            <person name="Ferriera S."/>
            <person name="Johnson J."/>
            <person name="Kravitz S."/>
            <person name="Beeson K."/>
            <person name="Sutton G."/>
            <person name="Rogers Y.-H."/>
            <person name="Friedman R."/>
            <person name="Frazier M."/>
            <person name="Venter J.C."/>
        </authorList>
    </citation>
    <scope>NUCLEOTIDE SEQUENCE [LARGE SCALE GENOMIC DNA]</scope>
    <source>
        <strain evidence="2 3">CCY0110</strain>
    </source>
</reference>
<dbReference type="EC" id="3.1.22.4" evidence="2"/>
<dbReference type="GO" id="GO:0016787">
    <property type="term" value="F:hydrolase activity"/>
    <property type="evidence" value="ECO:0007669"/>
    <property type="project" value="UniProtKB-KW"/>
</dbReference>
<accession>A3INT1</accession>
<evidence type="ECO:0000256" key="1">
    <source>
        <dbReference type="SAM" id="Phobius"/>
    </source>
</evidence>
<keyword evidence="1" id="KW-1133">Transmembrane helix</keyword>
<keyword evidence="3" id="KW-1185">Reference proteome</keyword>
<protein>
    <submittedName>
        <fullName evidence="2">Holliday junction DNA helicase B</fullName>
        <ecNumber evidence="2">3.1.22.4</ecNumber>
    </submittedName>
</protein>
<organism evidence="2 3">
    <name type="scientific">Crocosphaera chwakensis CCY0110</name>
    <dbReference type="NCBI Taxonomy" id="391612"/>
    <lineage>
        <taxon>Bacteria</taxon>
        <taxon>Bacillati</taxon>
        <taxon>Cyanobacteriota</taxon>
        <taxon>Cyanophyceae</taxon>
        <taxon>Oscillatoriophycideae</taxon>
        <taxon>Chroococcales</taxon>
        <taxon>Aphanothecaceae</taxon>
        <taxon>Crocosphaera</taxon>
        <taxon>Crocosphaera chwakensis</taxon>
    </lineage>
</organism>
<dbReference type="GO" id="GO:0004386">
    <property type="term" value="F:helicase activity"/>
    <property type="evidence" value="ECO:0007669"/>
    <property type="project" value="UniProtKB-KW"/>
</dbReference>
<comment type="caution">
    <text evidence="2">The sequence shown here is derived from an EMBL/GenBank/DDBJ whole genome shotgun (WGS) entry which is preliminary data.</text>
</comment>
<dbReference type="Proteomes" id="UP000003781">
    <property type="component" value="Unassembled WGS sequence"/>
</dbReference>
<keyword evidence="2" id="KW-0547">Nucleotide-binding</keyword>
<keyword evidence="1" id="KW-0472">Membrane</keyword>
<keyword evidence="1" id="KW-0812">Transmembrane</keyword>
<dbReference type="eggNOG" id="ENOG5031W11">
    <property type="taxonomic scope" value="Bacteria"/>
</dbReference>
<keyword evidence="2" id="KW-0347">Helicase</keyword>
<dbReference type="AlphaFoldDB" id="A3INT1"/>
<gene>
    <name evidence="2" type="primary">ruvB</name>
    <name evidence="2" type="ORF">CY0110_29929</name>
</gene>
<dbReference type="EMBL" id="AAXW01000010">
    <property type="protein sequence ID" value="EAZ91979.1"/>
    <property type="molecule type" value="Genomic_DNA"/>
</dbReference>
<evidence type="ECO:0000313" key="2">
    <source>
        <dbReference type="EMBL" id="EAZ91979.1"/>
    </source>
</evidence>
<keyword evidence="2" id="KW-0067">ATP-binding</keyword>